<gene>
    <name evidence="1" type="ORF">C7440_2600</name>
</gene>
<protein>
    <submittedName>
        <fullName evidence="1">Uncharacterized protein</fullName>
    </submittedName>
</protein>
<dbReference type="Proteomes" id="UP000246145">
    <property type="component" value="Unassembled WGS sequence"/>
</dbReference>
<dbReference type="OrthoDB" id="8812767at2"/>
<organism evidence="1 2">
    <name type="scientific">Pusillimonas noertemannii</name>
    <dbReference type="NCBI Taxonomy" id="305977"/>
    <lineage>
        <taxon>Bacteria</taxon>
        <taxon>Pseudomonadati</taxon>
        <taxon>Pseudomonadota</taxon>
        <taxon>Betaproteobacteria</taxon>
        <taxon>Burkholderiales</taxon>
        <taxon>Alcaligenaceae</taxon>
        <taxon>Pusillimonas</taxon>
    </lineage>
</organism>
<evidence type="ECO:0000313" key="2">
    <source>
        <dbReference type="Proteomes" id="UP000246145"/>
    </source>
</evidence>
<accession>A0A2U1CLH7</accession>
<reference evidence="1 2" key="1">
    <citation type="submission" date="2018-04" db="EMBL/GenBank/DDBJ databases">
        <title>Genomic Encyclopedia of Type Strains, Phase IV (KMG-IV): sequencing the most valuable type-strain genomes for metagenomic binning, comparative biology and taxonomic classification.</title>
        <authorList>
            <person name="Goeker M."/>
        </authorList>
    </citation>
    <scope>NUCLEOTIDE SEQUENCE [LARGE SCALE GENOMIC DNA]</scope>
    <source>
        <strain evidence="1 2">DSM 10065</strain>
    </source>
</reference>
<dbReference type="EMBL" id="QEKO01000003">
    <property type="protein sequence ID" value="PVY61866.1"/>
    <property type="molecule type" value="Genomic_DNA"/>
</dbReference>
<dbReference type="RefSeq" id="WP_116518833.1">
    <property type="nucleotide sequence ID" value="NZ_JACCEX010000003.1"/>
</dbReference>
<name>A0A2U1CLH7_9BURK</name>
<keyword evidence="2" id="KW-1185">Reference proteome</keyword>
<comment type="caution">
    <text evidence="1">The sequence shown here is derived from an EMBL/GenBank/DDBJ whole genome shotgun (WGS) entry which is preliminary data.</text>
</comment>
<dbReference type="AlphaFoldDB" id="A0A2U1CLH7"/>
<proteinExistence type="predicted"/>
<evidence type="ECO:0000313" key="1">
    <source>
        <dbReference type="EMBL" id="PVY61866.1"/>
    </source>
</evidence>
<sequence length="223" mass="26231">MKNRRLERFRRMAQQYHRNKRGDQFDDGVLVRHVYDGIDPDALSWWDDLAFIQGDRRVNVAWQHPRHVFQESIVAAALEATEPFRKEEEGGLFGSSSKIYKKVGRSRKKVRYYTHEPSPDRQVWLEAVRREEARLSQEAEFAVQPSIKVEWLNWCRFVSIVAPVEVRNVPELKKLAALVRLLLKGETTLKHEFPGYCYGRKQWKDEGLADQAVRTVSHRVLMN</sequence>
<dbReference type="STRING" id="1231391.GCA_000308195_00409"/>